<keyword evidence="2" id="KW-0813">Transport</keyword>
<evidence type="ECO:0000313" key="8">
    <source>
        <dbReference type="EMBL" id="SVB92324.1"/>
    </source>
</evidence>
<evidence type="ECO:0000256" key="6">
    <source>
        <dbReference type="ARBA" id="ARBA00023237"/>
    </source>
</evidence>
<dbReference type="GO" id="GO:0009279">
    <property type="term" value="C:cell outer membrane"/>
    <property type="evidence" value="ECO:0007669"/>
    <property type="project" value="UniProtKB-SubCell"/>
</dbReference>
<dbReference type="InterPro" id="IPR039426">
    <property type="entry name" value="TonB-dep_rcpt-like"/>
</dbReference>
<keyword evidence="6" id="KW-0998">Cell outer membrane</keyword>
<dbReference type="InterPro" id="IPR036942">
    <property type="entry name" value="Beta-barrel_TonB_sf"/>
</dbReference>
<dbReference type="PANTHER" id="PTHR30069:SF29">
    <property type="entry name" value="HEMOGLOBIN AND HEMOGLOBIN-HAPTOGLOBIN-BINDING PROTEIN 1-RELATED"/>
    <property type="match status" value="1"/>
</dbReference>
<dbReference type="PANTHER" id="PTHR30069">
    <property type="entry name" value="TONB-DEPENDENT OUTER MEMBRANE RECEPTOR"/>
    <property type="match status" value="1"/>
</dbReference>
<comment type="subcellular location">
    <subcellularLocation>
        <location evidence="1">Cell outer membrane</location>
        <topology evidence="1">Multi-pass membrane protein</topology>
    </subcellularLocation>
</comment>
<feature type="domain" description="TonB-dependent receptor plug" evidence="7">
    <location>
        <begin position="32"/>
        <end position="138"/>
    </location>
</feature>
<evidence type="ECO:0000256" key="1">
    <source>
        <dbReference type="ARBA" id="ARBA00004571"/>
    </source>
</evidence>
<dbReference type="InterPro" id="IPR012910">
    <property type="entry name" value="Plug_dom"/>
</dbReference>
<dbReference type="InterPro" id="IPR037066">
    <property type="entry name" value="Plug_dom_sf"/>
</dbReference>
<dbReference type="Pfam" id="PF07715">
    <property type="entry name" value="Plug"/>
    <property type="match status" value="1"/>
</dbReference>
<dbReference type="GO" id="GO:0015344">
    <property type="term" value="F:siderophore uptake transmembrane transporter activity"/>
    <property type="evidence" value="ECO:0007669"/>
    <property type="project" value="TreeGrafter"/>
</dbReference>
<proteinExistence type="predicted"/>
<evidence type="ECO:0000259" key="7">
    <source>
        <dbReference type="Pfam" id="PF07715"/>
    </source>
</evidence>
<dbReference type="Gene3D" id="2.40.170.20">
    <property type="entry name" value="TonB-dependent receptor, beta-barrel domain"/>
    <property type="match status" value="1"/>
</dbReference>
<sequence length="230" mass="23980">MTIPLVTVSAEEKVTILPDTVVTATFVPTKVEAVGSAVTVVTDEQIAKSQKRVVSEILREVPGLAVNRSGTVGSFTTIRIRGAEGNHTLVLIDGIEVNDPSGGSEFDFGSLRAADIERIEVLRGPQSALYGSDAIGGVVNIITKRGGGPATAHFDLEGGSFRTGQVSAGLRGGGDGFHYSFGASGYTTDGISVAPKSEGNREADGNDNGTVNIKFGFVPFDNLEFDFTGR</sequence>
<feature type="non-terminal residue" evidence="8">
    <location>
        <position position="230"/>
    </location>
</feature>
<dbReference type="Gene3D" id="2.170.130.10">
    <property type="entry name" value="TonB-dependent receptor, plug domain"/>
    <property type="match status" value="1"/>
</dbReference>
<keyword evidence="5" id="KW-0472">Membrane</keyword>
<keyword evidence="3" id="KW-0812">Transmembrane</keyword>
<reference evidence="8" key="1">
    <citation type="submission" date="2018-05" db="EMBL/GenBank/DDBJ databases">
        <authorList>
            <person name="Lanie J.A."/>
            <person name="Ng W.-L."/>
            <person name="Kazmierczak K.M."/>
            <person name="Andrzejewski T.M."/>
            <person name="Davidsen T.M."/>
            <person name="Wayne K.J."/>
            <person name="Tettelin H."/>
            <person name="Glass J.I."/>
            <person name="Rusch D."/>
            <person name="Podicherti R."/>
            <person name="Tsui H.-C.T."/>
            <person name="Winkler M.E."/>
        </authorList>
    </citation>
    <scope>NUCLEOTIDE SEQUENCE</scope>
</reference>
<evidence type="ECO:0000256" key="5">
    <source>
        <dbReference type="ARBA" id="ARBA00023136"/>
    </source>
</evidence>
<dbReference type="EMBL" id="UINC01064047">
    <property type="protein sequence ID" value="SVB92324.1"/>
    <property type="molecule type" value="Genomic_DNA"/>
</dbReference>
<name>A0A382HY49_9ZZZZ</name>
<dbReference type="PROSITE" id="PS52016">
    <property type="entry name" value="TONB_DEPENDENT_REC_3"/>
    <property type="match status" value="1"/>
</dbReference>
<keyword evidence="4" id="KW-0732">Signal</keyword>
<accession>A0A382HY49</accession>
<evidence type="ECO:0000256" key="4">
    <source>
        <dbReference type="ARBA" id="ARBA00022729"/>
    </source>
</evidence>
<dbReference type="SUPFAM" id="SSF56935">
    <property type="entry name" value="Porins"/>
    <property type="match status" value="1"/>
</dbReference>
<gene>
    <name evidence="8" type="ORF">METZ01_LOCUS245178</name>
</gene>
<evidence type="ECO:0000256" key="2">
    <source>
        <dbReference type="ARBA" id="ARBA00022448"/>
    </source>
</evidence>
<organism evidence="8">
    <name type="scientific">marine metagenome</name>
    <dbReference type="NCBI Taxonomy" id="408172"/>
    <lineage>
        <taxon>unclassified sequences</taxon>
        <taxon>metagenomes</taxon>
        <taxon>ecological metagenomes</taxon>
    </lineage>
</organism>
<protein>
    <recommendedName>
        <fullName evidence="7">TonB-dependent receptor plug domain-containing protein</fullName>
    </recommendedName>
</protein>
<evidence type="ECO:0000256" key="3">
    <source>
        <dbReference type="ARBA" id="ARBA00022692"/>
    </source>
</evidence>
<dbReference type="AlphaFoldDB" id="A0A382HY49"/>
<dbReference type="GO" id="GO:0044718">
    <property type="term" value="P:siderophore transmembrane transport"/>
    <property type="evidence" value="ECO:0007669"/>
    <property type="project" value="TreeGrafter"/>
</dbReference>